<sequence length="90" mass="9275">MEGKRMLTGTTTLKAIMCLLILSIAVHSTTAAQCGCCVSARAKACCFACIAAGGSDTICKNTCCFPCILADSVVAKMEEMGANVAMEGEE</sequence>
<evidence type="ECO:0000313" key="2">
    <source>
        <dbReference type="EnsemblPlants" id="HORVU.MOREX.r3.7HG0752460.1"/>
    </source>
</evidence>
<reference evidence="2" key="2">
    <citation type="submission" date="2020-10" db="EMBL/GenBank/DDBJ databases">
        <authorList>
            <person name="Scholz U."/>
            <person name="Mascher M."/>
            <person name="Fiebig A."/>
        </authorList>
    </citation>
    <scope>NUCLEOTIDE SEQUENCE [LARGE SCALE GENOMIC DNA]</scope>
    <source>
        <strain evidence="2">cv. Morex</strain>
    </source>
</reference>
<evidence type="ECO:0008006" key="4">
    <source>
        <dbReference type="Google" id="ProtNLM"/>
    </source>
</evidence>
<dbReference type="Proteomes" id="UP000011116">
    <property type="component" value="Chromosome 7H"/>
</dbReference>
<protein>
    <recommendedName>
        <fullName evidence="4">Acidic protein</fullName>
    </recommendedName>
</protein>
<feature type="signal peptide" evidence="1">
    <location>
        <begin position="1"/>
        <end position="31"/>
    </location>
</feature>
<keyword evidence="3" id="KW-1185">Reference proteome</keyword>
<dbReference type="Gramene" id="HORVU.MOREX.r3.7HG0752460.1">
    <property type="protein sequence ID" value="HORVU.MOREX.r3.7HG0752460.1"/>
    <property type="gene ID" value="HORVU.MOREX.r3.7HG0752460"/>
</dbReference>
<dbReference type="Gramene" id="HORVU.MOREX.r2.7HG0624050.1">
    <property type="protein sequence ID" value="HORVU.MOREX.r2.7HG0624050.1"/>
    <property type="gene ID" value="HORVU.MOREX.r2.7HG0624050"/>
</dbReference>
<dbReference type="EnsemblPlants" id="HORVU.MOREX.r3.7HG0752460.1">
    <property type="protein sequence ID" value="HORVU.MOREX.r3.7HG0752460.1"/>
    <property type="gene ID" value="HORVU.MOREX.r3.7HG0752460"/>
</dbReference>
<dbReference type="FunCoup" id="A0A287WRI7">
    <property type="interactions" value="312"/>
</dbReference>
<feature type="chain" id="PRO_5015077638" description="Acidic protein" evidence="1">
    <location>
        <begin position="32"/>
        <end position="90"/>
    </location>
</feature>
<keyword evidence="1" id="KW-0732">Signal</keyword>
<evidence type="ECO:0000313" key="3">
    <source>
        <dbReference type="Proteomes" id="UP000011116"/>
    </source>
</evidence>
<dbReference type="Gramene" id="HORVU.MOREX.r3.7HG0752480.1">
    <property type="protein sequence ID" value="HORVU.MOREX.r3.7HG0752480.1"/>
    <property type="gene ID" value="HORVU.MOREX.r3.7HG0752480"/>
</dbReference>
<reference evidence="3" key="1">
    <citation type="journal article" date="2012" name="Nature">
        <title>A physical, genetic and functional sequence assembly of the barley genome.</title>
        <authorList>
            <consortium name="The International Barley Genome Sequencing Consortium"/>
            <person name="Mayer K.F."/>
            <person name="Waugh R."/>
            <person name="Brown J.W."/>
            <person name="Schulman A."/>
            <person name="Langridge P."/>
            <person name="Platzer M."/>
            <person name="Fincher G.B."/>
            <person name="Muehlbauer G.J."/>
            <person name="Sato K."/>
            <person name="Close T.J."/>
            <person name="Wise R.P."/>
            <person name="Stein N."/>
        </authorList>
    </citation>
    <scope>NUCLEOTIDE SEQUENCE [LARGE SCALE GENOMIC DNA]</scope>
    <source>
        <strain evidence="3">cv. Morex</strain>
    </source>
</reference>
<dbReference type="EnsemblPlants" id="HORVU.MOREX.r3.7HG0752500.1">
    <property type="protein sequence ID" value="HORVU.MOREX.r3.7HG0752500.1"/>
    <property type="gene ID" value="HORVU.MOREX.r3.7HG0752500"/>
</dbReference>
<evidence type="ECO:0000256" key="1">
    <source>
        <dbReference type="SAM" id="SignalP"/>
    </source>
</evidence>
<reference evidence="2" key="3">
    <citation type="submission" date="2022-01" db="UniProtKB">
        <authorList>
            <consortium name="EnsemblPlants"/>
        </authorList>
    </citation>
    <scope>IDENTIFICATION</scope>
    <source>
        <strain evidence="2">subsp. vulgare</strain>
    </source>
</reference>
<name>A0A287WRI7_HORVV</name>
<dbReference type="EnsemblPlants" id="HORVU.MOREX.r3.7HG0752480.1">
    <property type="protein sequence ID" value="HORVU.MOREX.r3.7HG0752480.1"/>
    <property type="gene ID" value="HORVU.MOREX.r3.7HG0752480"/>
</dbReference>
<dbReference type="SMR" id="A0A287WRI7"/>
<dbReference type="Gramene" id="HORVU.MOREX.r3.7HG0752500.1">
    <property type="protein sequence ID" value="HORVU.MOREX.r3.7HG0752500.1"/>
    <property type="gene ID" value="HORVU.MOREX.r3.7HG0752500"/>
</dbReference>
<accession>A0A287WRI7</accession>
<proteinExistence type="predicted"/>
<dbReference type="AlphaFoldDB" id="A0A287WRI7"/>
<organism evidence="2 3">
    <name type="scientific">Hordeum vulgare subsp. vulgare</name>
    <name type="common">Domesticated barley</name>
    <dbReference type="NCBI Taxonomy" id="112509"/>
    <lineage>
        <taxon>Eukaryota</taxon>
        <taxon>Viridiplantae</taxon>
        <taxon>Streptophyta</taxon>
        <taxon>Embryophyta</taxon>
        <taxon>Tracheophyta</taxon>
        <taxon>Spermatophyta</taxon>
        <taxon>Magnoliopsida</taxon>
        <taxon>Liliopsida</taxon>
        <taxon>Poales</taxon>
        <taxon>Poaceae</taxon>
        <taxon>BOP clade</taxon>
        <taxon>Pooideae</taxon>
        <taxon>Triticodae</taxon>
        <taxon>Triticeae</taxon>
        <taxon>Hordeinae</taxon>
        <taxon>Hordeum</taxon>
    </lineage>
</organism>